<accession>A0A3A4K4R3</accession>
<name>A0A3A4K4R3_9NOCA</name>
<keyword evidence="2" id="KW-1185">Reference proteome</keyword>
<dbReference type="Proteomes" id="UP000266677">
    <property type="component" value="Unassembled WGS sequence"/>
</dbReference>
<organism evidence="1 2">
    <name type="scientific">Nocardia panacis</name>
    <dbReference type="NCBI Taxonomy" id="2340916"/>
    <lineage>
        <taxon>Bacteria</taxon>
        <taxon>Bacillati</taxon>
        <taxon>Actinomycetota</taxon>
        <taxon>Actinomycetes</taxon>
        <taxon>Mycobacteriales</taxon>
        <taxon>Nocardiaceae</taxon>
        <taxon>Nocardia</taxon>
    </lineage>
</organism>
<evidence type="ECO:0000313" key="1">
    <source>
        <dbReference type="EMBL" id="RJO73391.1"/>
    </source>
</evidence>
<comment type="caution">
    <text evidence="1">The sequence shown here is derived from an EMBL/GenBank/DDBJ whole genome shotgun (WGS) entry which is preliminary data.</text>
</comment>
<proteinExistence type="predicted"/>
<dbReference type="EMBL" id="QZFU01000023">
    <property type="protein sequence ID" value="RJO73391.1"/>
    <property type="molecule type" value="Genomic_DNA"/>
</dbReference>
<dbReference type="RefSeq" id="WP_120042468.1">
    <property type="nucleotide sequence ID" value="NZ_QZFU01000023.1"/>
</dbReference>
<sequence length="417" mass="45110">MEAVKKWERRKETIELTVAYAARMDRKLREAEAAVTERFWSLLEGPAAVTVEAGHRLGALLETCADTDQILVAAHTAAGEVVLVSIPRRAFVAGVGGGTVGLAASAALSASPLAAAFARSDIDHIGFFRDKRMNIIESDNIYGSATTLPEVLTAIDRMQALRRAKVVDSQSILRLLAMYAETAAWQYQDQRMFDHAEHWAEKALTWSHQLRDDYYIGLSLVRMSQLASDRGDGVSSAELAEAAGLAAPRDSLFTAAAVAYRAHALALEGDSTASARAYDTARTLVGTADADPTWGFFLDNSYIDAYQAHSLTALGEYGAAITRFDEATERMQSGYPRDRGVYLARSAVAHMEAGHIEPAAALGTQALQIGIATGSERIMERVLALAGMMDPTSTQTSVGEFVNEFKQWKAAICPDRT</sequence>
<reference evidence="1 2" key="1">
    <citation type="submission" date="2018-09" db="EMBL/GenBank/DDBJ databases">
        <title>YIM PH21274 draft genome.</title>
        <authorList>
            <person name="Miao C."/>
        </authorList>
    </citation>
    <scope>NUCLEOTIDE SEQUENCE [LARGE SCALE GENOMIC DNA]</scope>
    <source>
        <strain evidence="1 2">YIM PH 21724</strain>
    </source>
</reference>
<evidence type="ECO:0008006" key="3">
    <source>
        <dbReference type="Google" id="ProtNLM"/>
    </source>
</evidence>
<dbReference type="AlphaFoldDB" id="A0A3A4K4R3"/>
<dbReference type="SUPFAM" id="SSF48452">
    <property type="entry name" value="TPR-like"/>
    <property type="match status" value="1"/>
</dbReference>
<gene>
    <name evidence="1" type="ORF">D5S18_19360</name>
</gene>
<dbReference type="OrthoDB" id="3698213at2"/>
<protein>
    <recommendedName>
        <fullName evidence="3">XRE family transcriptional regulator</fullName>
    </recommendedName>
</protein>
<dbReference type="InterPro" id="IPR011990">
    <property type="entry name" value="TPR-like_helical_dom_sf"/>
</dbReference>
<evidence type="ECO:0000313" key="2">
    <source>
        <dbReference type="Proteomes" id="UP000266677"/>
    </source>
</evidence>
<dbReference type="Gene3D" id="1.25.40.10">
    <property type="entry name" value="Tetratricopeptide repeat domain"/>
    <property type="match status" value="1"/>
</dbReference>